<organism evidence="1 2">
    <name type="scientific">Hypocrea atroviridis (strain ATCC 20476 / IMI 206040)</name>
    <name type="common">Trichoderma atroviride</name>
    <dbReference type="NCBI Taxonomy" id="452589"/>
    <lineage>
        <taxon>Eukaryota</taxon>
        <taxon>Fungi</taxon>
        <taxon>Dikarya</taxon>
        <taxon>Ascomycota</taxon>
        <taxon>Pezizomycotina</taxon>
        <taxon>Sordariomycetes</taxon>
        <taxon>Hypocreomycetidae</taxon>
        <taxon>Hypocreales</taxon>
        <taxon>Hypocreaceae</taxon>
        <taxon>Trichoderma</taxon>
    </lineage>
</organism>
<name>G9NT75_HYPAI</name>
<dbReference type="KEGG" id="tatv:25777308"/>
<feature type="non-terminal residue" evidence="1">
    <location>
        <position position="1"/>
    </location>
</feature>
<evidence type="ECO:0000313" key="2">
    <source>
        <dbReference type="Proteomes" id="UP000005426"/>
    </source>
</evidence>
<dbReference type="OrthoDB" id="2820488at2759"/>
<proteinExistence type="predicted"/>
<dbReference type="EMBL" id="ABDG02000023">
    <property type="protein sequence ID" value="EHK45923.1"/>
    <property type="molecule type" value="Genomic_DNA"/>
</dbReference>
<dbReference type="SUPFAM" id="SSF54427">
    <property type="entry name" value="NTF2-like"/>
    <property type="match status" value="1"/>
</dbReference>
<accession>G9NT75</accession>
<protein>
    <recommendedName>
        <fullName evidence="3">SnoaL-like domain-containing protein</fullName>
    </recommendedName>
</protein>
<sequence length="128" mass="14369">PFCPPRPATDSEQAMIWKIFIHEFYDELQIKATYDKFVASNLIQHNTNTPDGRDAAVSVIEGLLEGSQLDRVHTVVQDNFAFIHVKITPKTGPIGAFADLYRMEGTCIVEHWDVIQSLPPNATNPHPL</sequence>
<dbReference type="InterPro" id="IPR032710">
    <property type="entry name" value="NTF2-like_dom_sf"/>
</dbReference>
<keyword evidence="2" id="KW-1185">Reference proteome</keyword>
<dbReference type="AlphaFoldDB" id="G9NT75"/>
<dbReference type="GeneID" id="25777308"/>
<dbReference type="Proteomes" id="UP000005426">
    <property type="component" value="Unassembled WGS sequence"/>
</dbReference>
<comment type="caution">
    <text evidence="1">The sequence shown here is derived from an EMBL/GenBank/DDBJ whole genome shotgun (WGS) entry which is preliminary data.</text>
</comment>
<evidence type="ECO:0008006" key="3">
    <source>
        <dbReference type="Google" id="ProtNLM"/>
    </source>
</evidence>
<dbReference type="eggNOG" id="ENOG502SDHN">
    <property type="taxonomic scope" value="Eukaryota"/>
</dbReference>
<dbReference type="Gene3D" id="3.10.450.50">
    <property type="match status" value="1"/>
</dbReference>
<feature type="non-terminal residue" evidence="1">
    <location>
        <position position="128"/>
    </location>
</feature>
<dbReference type="OMA" id="WKIFIHE"/>
<dbReference type="HOGENOM" id="CLU_100997_3_0_1"/>
<evidence type="ECO:0000313" key="1">
    <source>
        <dbReference type="EMBL" id="EHK45923.1"/>
    </source>
</evidence>
<reference evidence="1 2" key="1">
    <citation type="journal article" date="2011" name="Genome Biol.">
        <title>Comparative genome sequence analysis underscores mycoparasitism as the ancestral life style of Trichoderma.</title>
        <authorList>
            <person name="Kubicek C.P."/>
            <person name="Herrera-Estrella A."/>
            <person name="Seidl-Seiboth V."/>
            <person name="Martinez D.A."/>
            <person name="Druzhinina I.S."/>
            <person name="Thon M."/>
            <person name="Zeilinger S."/>
            <person name="Casas-Flores S."/>
            <person name="Horwitz B.A."/>
            <person name="Mukherjee P.K."/>
            <person name="Mukherjee M."/>
            <person name="Kredics L."/>
            <person name="Alcaraz L.D."/>
            <person name="Aerts A."/>
            <person name="Antal Z."/>
            <person name="Atanasova L."/>
            <person name="Cervantes-Badillo M.G."/>
            <person name="Challacombe J."/>
            <person name="Chertkov O."/>
            <person name="McCluskey K."/>
            <person name="Coulpier F."/>
            <person name="Deshpande N."/>
            <person name="von Doehren H."/>
            <person name="Ebbole D.J."/>
            <person name="Esquivel-Naranjo E.U."/>
            <person name="Fekete E."/>
            <person name="Flipphi M."/>
            <person name="Glaser F."/>
            <person name="Gomez-Rodriguez E.Y."/>
            <person name="Gruber S."/>
            <person name="Han C."/>
            <person name="Henrissat B."/>
            <person name="Hermosa R."/>
            <person name="Hernandez-Onate M."/>
            <person name="Karaffa L."/>
            <person name="Kosti I."/>
            <person name="Le Crom S."/>
            <person name="Lindquist E."/>
            <person name="Lucas S."/>
            <person name="Luebeck M."/>
            <person name="Luebeck P.S."/>
            <person name="Margeot A."/>
            <person name="Metz B."/>
            <person name="Misra M."/>
            <person name="Nevalainen H."/>
            <person name="Omann M."/>
            <person name="Packer N."/>
            <person name="Perrone G."/>
            <person name="Uresti-Rivera E.E."/>
            <person name="Salamov A."/>
            <person name="Schmoll M."/>
            <person name="Seiboth B."/>
            <person name="Shapiro H."/>
            <person name="Sukno S."/>
            <person name="Tamayo-Ramos J.A."/>
            <person name="Tisch D."/>
            <person name="Wiest A."/>
            <person name="Wilkinson H.H."/>
            <person name="Zhang M."/>
            <person name="Coutinho P.M."/>
            <person name="Kenerley C.M."/>
            <person name="Monte E."/>
            <person name="Baker S.E."/>
            <person name="Grigoriev I.V."/>
        </authorList>
    </citation>
    <scope>NUCLEOTIDE SEQUENCE [LARGE SCALE GENOMIC DNA]</scope>
    <source>
        <strain evidence="2">ATCC 20476 / IMI 206040</strain>
    </source>
</reference>
<gene>
    <name evidence="1" type="ORF">TRIATDRAFT_19057</name>
</gene>